<organism evidence="1 2">
    <name type="scientific">Vairimorpha ceranae</name>
    <dbReference type="NCBI Taxonomy" id="40302"/>
    <lineage>
        <taxon>Eukaryota</taxon>
        <taxon>Fungi</taxon>
        <taxon>Fungi incertae sedis</taxon>
        <taxon>Microsporidia</taxon>
        <taxon>Nosematidae</taxon>
        <taxon>Vairimorpha</taxon>
    </lineage>
</organism>
<proteinExistence type="predicted"/>
<dbReference type="VEuPathDB" id="MicrosporidiaDB:G9O61_00g012490"/>
<evidence type="ECO:0000313" key="2">
    <source>
        <dbReference type="Proteomes" id="UP000034350"/>
    </source>
</evidence>
<sequence>MIEKGEYTIIDLLCISHSLLEQLNSDKPLDSKNETIYKAVLEFNDKKIVAYFLGKIEIGQNSVIRIKSDKDYPLLYDTDYTVIRKTSYITNKRLLESLLNKQKSRI</sequence>
<dbReference type="AlphaFoldDB" id="A0A0F9WE23"/>
<dbReference type="EMBL" id="JPQZ01000015">
    <property type="protein sequence ID" value="KKO75656.1"/>
    <property type="molecule type" value="Genomic_DNA"/>
</dbReference>
<dbReference type="VEuPathDB" id="MicrosporidiaDB:AAJ76_1500036298"/>
<dbReference type="Proteomes" id="UP000034350">
    <property type="component" value="Unassembled WGS sequence"/>
</dbReference>
<dbReference type="GeneID" id="36319002"/>
<name>A0A0F9WE23_9MICR</name>
<reference evidence="1 2" key="1">
    <citation type="journal article" date="2015" name="Environ. Microbiol.">
        <title>Genome analyses suggest the presence of polyploidy and recent human-driven expansions in eight global populations of the honeybee pathogen Nosema ceranae.</title>
        <authorList>
            <person name="Pelin A."/>
            <person name="Selman M."/>
            <person name="Aris-Brosou S."/>
            <person name="Farinelli L."/>
            <person name="Corradi N."/>
        </authorList>
    </citation>
    <scope>NUCLEOTIDE SEQUENCE [LARGE SCALE GENOMIC DNA]</scope>
    <source>
        <strain evidence="1 2">PA08 1199</strain>
    </source>
</reference>
<dbReference type="OrthoDB" id="2191811at2759"/>
<comment type="caution">
    <text evidence="1">The sequence shown here is derived from an EMBL/GenBank/DDBJ whole genome shotgun (WGS) entry which is preliminary data.</text>
</comment>
<accession>A0A0F9WE23</accession>
<dbReference type="RefSeq" id="XP_024331398.1">
    <property type="nucleotide sequence ID" value="XM_024474095.1"/>
</dbReference>
<protein>
    <submittedName>
        <fullName evidence="1">Uncharacterized protein</fullName>
    </submittedName>
</protein>
<gene>
    <name evidence="1" type="ORF">AAJ76_1500036298</name>
</gene>
<keyword evidence="2" id="KW-1185">Reference proteome</keyword>
<evidence type="ECO:0000313" key="1">
    <source>
        <dbReference type="EMBL" id="KKO75656.1"/>
    </source>
</evidence>